<accession>A0ABQ8UH20</accession>
<feature type="compositionally biased region" description="Low complexity" evidence="2">
    <location>
        <begin position="456"/>
        <end position="467"/>
    </location>
</feature>
<dbReference type="Proteomes" id="UP001141327">
    <property type="component" value="Unassembled WGS sequence"/>
</dbReference>
<evidence type="ECO:0000256" key="1">
    <source>
        <dbReference type="SAM" id="Coils"/>
    </source>
</evidence>
<evidence type="ECO:0000256" key="2">
    <source>
        <dbReference type="SAM" id="MobiDB-lite"/>
    </source>
</evidence>
<feature type="compositionally biased region" description="Polar residues" evidence="2">
    <location>
        <begin position="190"/>
        <end position="201"/>
    </location>
</feature>
<feature type="region of interest" description="Disordered" evidence="2">
    <location>
        <begin position="366"/>
        <end position="434"/>
    </location>
</feature>
<feature type="region of interest" description="Disordered" evidence="2">
    <location>
        <begin position="456"/>
        <end position="536"/>
    </location>
</feature>
<feature type="compositionally biased region" description="Polar residues" evidence="2">
    <location>
        <begin position="421"/>
        <end position="434"/>
    </location>
</feature>
<sequence length="802" mass="84951">MSTSAVSGCVLSTILDFSDSPSLERHDSATRMHTLDSDQELVMKSLPEFHGRALRTCRSPSCTTRHHAARSSIPHSRSLDCQTSLPTPPKLFSFSPICGTHTSSTDSLEPLSPPSHFQSQPPPQQLTALVVPTVQIVPSGQIHLPVKDPVAPVSPRVVVSSLTPRLFQPPQPPPQPIPQRVYQTHHLRSHPQTSAPGTPQGSPRRAPPPPLQLPDVPALPARPLPGTISPRCITHTCAGEAPSSVEPTSPPKPLTRFPFAIASAAGVAPGSGSPLGPNALPVTRLHHHAFSQQDVRSGPLGGCDPDCGCASPLTVGPSSGTVVRPPPIVIPPLNLDRTPPQPIPVRRLPPAAHHASLLGTAAMMSRGPVSPSISGAQPALRPSASPPSPPLLPLRALVAQPLPPRPPTPIRQTGPARSPPLRSNSGADQPASGATTCSQPTGCCCCRQPPPHACRSSSSSSSSSSCSGEEPPDSDRPACRTPVSTPVSVSPVFSTNASMRLSPCPTPPQSPPSPPPLPPPPPPPPHPQVAGRLCFSPPMRPTLMPPIVVGSGLSPPQGLSLAWGTAGAMADRSFPQQATSAEIQRMIRLEAIIYSLTDEVKKAQNEIMTLRGQLDSMLSEKRGNARHLQHLDVSLPHLLPHLGTEEKPDHLPVLRGALPDPGDFTRLDTDVRDPFRCASPPLDPGAYIALMRLEPHGPFPVLFLHPAHTLHPVYSIDPIYTFDTLHTKLAGSPRRAASPATWSRRGGRGDLSYEQGVLLGFAADALSVLCVQPLFDCLRLCLSPSTHPILPFRVADLLFFCL</sequence>
<feature type="region of interest" description="Disordered" evidence="2">
    <location>
        <begin position="103"/>
        <end position="123"/>
    </location>
</feature>
<dbReference type="EMBL" id="JAPMOS010000028">
    <property type="protein sequence ID" value="KAJ4458544.1"/>
    <property type="molecule type" value="Genomic_DNA"/>
</dbReference>
<feature type="region of interest" description="Disordered" evidence="2">
    <location>
        <begin position="164"/>
        <end position="227"/>
    </location>
</feature>
<feature type="coiled-coil region" evidence="1">
    <location>
        <begin position="586"/>
        <end position="620"/>
    </location>
</feature>
<comment type="caution">
    <text evidence="3">The sequence shown here is derived from an EMBL/GenBank/DDBJ whole genome shotgun (WGS) entry which is preliminary data.</text>
</comment>
<gene>
    <name evidence="3" type="ORF">PAPYR_5744</name>
</gene>
<proteinExistence type="predicted"/>
<feature type="compositionally biased region" description="Low complexity" evidence="2">
    <location>
        <begin position="481"/>
        <end position="495"/>
    </location>
</feature>
<keyword evidence="4" id="KW-1185">Reference proteome</keyword>
<feature type="compositionally biased region" description="Pro residues" evidence="2">
    <location>
        <begin position="167"/>
        <end position="177"/>
    </location>
</feature>
<evidence type="ECO:0000313" key="3">
    <source>
        <dbReference type="EMBL" id="KAJ4458544.1"/>
    </source>
</evidence>
<protein>
    <submittedName>
        <fullName evidence="3">Uncharacterized protein</fullName>
    </submittedName>
</protein>
<evidence type="ECO:0000313" key="4">
    <source>
        <dbReference type="Proteomes" id="UP001141327"/>
    </source>
</evidence>
<keyword evidence="1" id="KW-0175">Coiled coil</keyword>
<feature type="compositionally biased region" description="Pro residues" evidence="2">
    <location>
        <begin position="504"/>
        <end position="527"/>
    </location>
</feature>
<reference evidence="3" key="1">
    <citation type="journal article" date="2022" name="bioRxiv">
        <title>Genomics of Preaxostyla Flagellates Illuminates Evolutionary Transitions and the Path Towards Mitochondrial Loss.</title>
        <authorList>
            <person name="Novak L.V.F."/>
            <person name="Treitli S.C."/>
            <person name="Pyrih J."/>
            <person name="Halakuc P."/>
            <person name="Pipaliya S.V."/>
            <person name="Vacek V."/>
            <person name="Brzon O."/>
            <person name="Soukal P."/>
            <person name="Eme L."/>
            <person name="Dacks J.B."/>
            <person name="Karnkowska A."/>
            <person name="Elias M."/>
            <person name="Hampl V."/>
        </authorList>
    </citation>
    <scope>NUCLEOTIDE SEQUENCE</scope>
    <source>
        <strain evidence="3">RCP-MX</strain>
    </source>
</reference>
<name>A0ABQ8UH20_9EUKA</name>
<organism evidence="3 4">
    <name type="scientific">Paratrimastix pyriformis</name>
    <dbReference type="NCBI Taxonomy" id="342808"/>
    <lineage>
        <taxon>Eukaryota</taxon>
        <taxon>Metamonada</taxon>
        <taxon>Preaxostyla</taxon>
        <taxon>Paratrimastigidae</taxon>
        <taxon>Paratrimastix</taxon>
    </lineage>
</organism>